<keyword evidence="2" id="KW-0378">Hydrolase</keyword>
<comment type="caution">
    <text evidence="2">The sequence shown here is derived from an EMBL/GenBank/DDBJ whole genome shotgun (WGS) entry which is preliminary data.</text>
</comment>
<gene>
    <name evidence="2" type="ORF">DDW13_01530</name>
</gene>
<accession>A0A2T9XAD0</accession>
<dbReference type="PANTHER" id="PTHR11373:SF4">
    <property type="entry name" value="DEOXYNUCLEOSIDE TRIPHOSPHATE TRIPHOSPHOHYDROLASE SAMHD1"/>
    <property type="match status" value="1"/>
</dbReference>
<evidence type="ECO:0000259" key="1">
    <source>
        <dbReference type="SMART" id="SM00471"/>
    </source>
</evidence>
<dbReference type="Gene3D" id="1.10.3210.10">
    <property type="entry name" value="Hypothetical protein af1432"/>
    <property type="match status" value="1"/>
</dbReference>
<dbReference type="CDD" id="cd00077">
    <property type="entry name" value="HDc"/>
    <property type="match status" value="1"/>
</dbReference>
<dbReference type="Pfam" id="PF19276">
    <property type="entry name" value="HD_assoc_2"/>
    <property type="match status" value="1"/>
</dbReference>
<dbReference type="SMART" id="SM00471">
    <property type="entry name" value="HDc"/>
    <property type="match status" value="1"/>
</dbReference>
<proteinExistence type="predicted"/>
<organism evidence="2 3">
    <name type="scientific">Acidianus hospitalis</name>
    <dbReference type="NCBI Taxonomy" id="563177"/>
    <lineage>
        <taxon>Archaea</taxon>
        <taxon>Thermoproteota</taxon>
        <taxon>Thermoprotei</taxon>
        <taxon>Sulfolobales</taxon>
        <taxon>Sulfolobaceae</taxon>
        <taxon>Acidianus</taxon>
    </lineage>
</organism>
<dbReference type="EMBL" id="QEFD01000054">
    <property type="protein sequence ID" value="PVU77049.1"/>
    <property type="molecule type" value="Genomic_DNA"/>
</dbReference>
<dbReference type="Proteomes" id="UP000245638">
    <property type="component" value="Unassembled WGS sequence"/>
</dbReference>
<dbReference type="InterPro" id="IPR045509">
    <property type="entry name" value="HD_assoc_2"/>
</dbReference>
<dbReference type="Pfam" id="PF01966">
    <property type="entry name" value="HD"/>
    <property type="match status" value="1"/>
</dbReference>
<dbReference type="GO" id="GO:0006203">
    <property type="term" value="P:dGTP catabolic process"/>
    <property type="evidence" value="ECO:0007669"/>
    <property type="project" value="TreeGrafter"/>
</dbReference>
<dbReference type="InterPro" id="IPR006674">
    <property type="entry name" value="HD_domain"/>
</dbReference>
<dbReference type="AlphaFoldDB" id="A0A2T9XAD0"/>
<dbReference type="GO" id="GO:0008832">
    <property type="term" value="F:dGTPase activity"/>
    <property type="evidence" value="ECO:0007669"/>
    <property type="project" value="TreeGrafter"/>
</dbReference>
<dbReference type="InterPro" id="IPR050135">
    <property type="entry name" value="dGTPase-like"/>
</dbReference>
<evidence type="ECO:0000313" key="3">
    <source>
        <dbReference type="Proteomes" id="UP000245638"/>
    </source>
</evidence>
<name>A0A2T9XAD0_9CREN</name>
<protein>
    <submittedName>
        <fullName evidence="2">Phosphohydrolase</fullName>
    </submittedName>
</protein>
<evidence type="ECO:0000313" key="2">
    <source>
        <dbReference type="EMBL" id="PVU77049.1"/>
    </source>
</evidence>
<feature type="non-terminal residue" evidence="2">
    <location>
        <position position="341"/>
    </location>
</feature>
<dbReference type="PANTHER" id="PTHR11373">
    <property type="entry name" value="DEOXYNUCLEOSIDE TRIPHOSPHATE TRIPHOSPHOHYDROLASE"/>
    <property type="match status" value="1"/>
</dbReference>
<dbReference type="InterPro" id="IPR003607">
    <property type="entry name" value="HD/PDEase_dom"/>
</dbReference>
<sequence length="341" mass="40249">MRKRIRDPIHGYVELDDEILKIVDNEFFQRLRYIKQNGLAYLVFPSANHTRFEHSLGTFHIASMMINNLESKDIDVDIMKKVALLHDIGHLPFSHTFEDAMKILFYMDNSKYMEIMSKIGVKTPYETAKFHEYLGIFILKNCMEGLEDVANKMEEIYVKKKGGIEKSLISSTFDADRLDYLHRDSYYFGVRYGLIPLDRILTVMRINSSGKYVFDSKGRDDLEHFLIARYHMYSAVYSHPVKGLMDMVMAFAIAKMIKDNVISVEDLTSCEKIVNFTDDFILMKLKENQSYRQFYETIYKRIKYKKKILEDQDADNFISKYPKEKEKELYDFIIRSDGRLV</sequence>
<dbReference type="SUPFAM" id="SSF109604">
    <property type="entry name" value="HD-domain/PDEase-like"/>
    <property type="match status" value="1"/>
</dbReference>
<feature type="domain" description="HD/PDEase" evidence="1">
    <location>
        <begin position="47"/>
        <end position="190"/>
    </location>
</feature>
<reference evidence="2 3" key="1">
    <citation type="journal article" date="2015" name="Appl. Environ. Microbiol.">
        <title>Nanoarchaeota, Their Sulfolobales Host, and Nanoarchaeota Virus Distribution across Yellowstone National Park Hot Springs.</title>
        <authorList>
            <person name="Munson-McGee J.H."/>
            <person name="Field E.K."/>
            <person name="Bateson M."/>
            <person name="Rooney C."/>
            <person name="Stepanauskas R."/>
            <person name="Young M.J."/>
        </authorList>
    </citation>
    <scope>NUCLEOTIDE SEQUENCE [LARGE SCALE GENOMIC DNA]</scope>
    <source>
        <strain evidence="2">SCGC AC-742_N10</strain>
    </source>
</reference>